<feature type="compositionally biased region" description="Basic and acidic residues" evidence="1">
    <location>
        <begin position="8"/>
        <end position="19"/>
    </location>
</feature>
<keyword evidence="3" id="KW-1185">Reference proteome</keyword>
<proteinExistence type="predicted"/>
<dbReference type="EMBL" id="BMMM01000020">
    <property type="protein sequence ID" value="GGN87495.1"/>
    <property type="molecule type" value="Genomic_DNA"/>
</dbReference>
<accession>A0A917YBY4</accession>
<comment type="caution">
    <text evidence="2">The sequence shown here is derived from an EMBL/GenBank/DDBJ whole genome shotgun (WGS) entry which is preliminary data.</text>
</comment>
<gene>
    <name evidence="2" type="ORF">GCM10011579_080300</name>
</gene>
<evidence type="ECO:0000256" key="1">
    <source>
        <dbReference type="SAM" id="MobiDB-lite"/>
    </source>
</evidence>
<reference evidence="2 3" key="1">
    <citation type="journal article" date="2014" name="Int. J. Syst. Evol. Microbiol.">
        <title>Complete genome sequence of Corynebacterium casei LMG S-19264T (=DSM 44701T), isolated from a smear-ripened cheese.</title>
        <authorList>
            <consortium name="US DOE Joint Genome Institute (JGI-PGF)"/>
            <person name="Walter F."/>
            <person name="Albersmeier A."/>
            <person name="Kalinowski J."/>
            <person name="Ruckert C."/>
        </authorList>
    </citation>
    <scope>NUCLEOTIDE SEQUENCE [LARGE SCALE GENOMIC DNA]</scope>
    <source>
        <strain evidence="2 3">CGMCC 4.7111</strain>
    </source>
</reference>
<dbReference type="AlphaFoldDB" id="A0A917YBY4"/>
<evidence type="ECO:0000313" key="3">
    <source>
        <dbReference type="Proteomes" id="UP000600365"/>
    </source>
</evidence>
<organism evidence="2 3">
    <name type="scientific">Streptomyces albiflavescens</name>
    <dbReference type="NCBI Taxonomy" id="1623582"/>
    <lineage>
        <taxon>Bacteria</taxon>
        <taxon>Bacillati</taxon>
        <taxon>Actinomycetota</taxon>
        <taxon>Actinomycetes</taxon>
        <taxon>Kitasatosporales</taxon>
        <taxon>Streptomycetaceae</taxon>
        <taxon>Streptomyces</taxon>
    </lineage>
</organism>
<protein>
    <recommendedName>
        <fullName evidence="4">AraC family transcriptional regulator</fullName>
    </recommendedName>
</protein>
<sequence>MRPAPVERAPDALHQRPEHPFNGAGLAAEAGIGVRRLQDAFRRYRDLFRAALCVRPLPLTPPDA</sequence>
<feature type="region of interest" description="Disordered" evidence="1">
    <location>
        <begin position="1"/>
        <end position="24"/>
    </location>
</feature>
<dbReference type="Proteomes" id="UP000600365">
    <property type="component" value="Unassembled WGS sequence"/>
</dbReference>
<evidence type="ECO:0000313" key="2">
    <source>
        <dbReference type="EMBL" id="GGN87495.1"/>
    </source>
</evidence>
<name>A0A917YBY4_9ACTN</name>
<evidence type="ECO:0008006" key="4">
    <source>
        <dbReference type="Google" id="ProtNLM"/>
    </source>
</evidence>